<dbReference type="RefSeq" id="WP_110451183.1">
    <property type="nucleotide sequence ID" value="NZ_CP029479.1"/>
</dbReference>
<dbReference type="SUPFAM" id="SSF51735">
    <property type="entry name" value="NAD(P)-binding Rossmann-fold domains"/>
    <property type="match status" value="1"/>
</dbReference>
<dbReference type="KEGG" id="phb:HYN04_13135"/>
<dbReference type="Proteomes" id="UP000247763">
    <property type="component" value="Chromosome"/>
</dbReference>
<evidence type="ECO:0000256" key="1">
    <source>
        <dbReference type="SAM" id="MobiDB-lite"/>
    </source>
</evidence>
<evidence type="ECO:0000259" key="2">
    <source>
        <dbReference type="Pfam" id="PF03435"/>
    </source>
</evidence>
<dbReference type="PANTHER" id="PTHR12286:SF5">
    <property type="entry name" value="SACCHAROPINE DEHYDROGENASE-LIKE OXIDOREDUCTASE"/>
    <property type="match status" value="1"/>
</dbReference>
<keyword evidence="4" id="KW-1185">Reference proteome</keyword>
<dbReference type="InterPro" id="IPR051276">
    <property type="entry name" value="Saccharopine_DH-like_oxidrdct"/>
</dbReference>
<name>A0A2Z3HRZ5_9CAUL</name>
<dbReference type="InterPro" id="IPR005097">
    <property type="entry name" value="Sacchrp_dh_NADP-bd"/>
</dbReference>
<dbReference type="OrthoDB" id="4420885at2"/>
<reference evidence="4" key="1">
    <citation type="submission" date="2018-05" db="EMBL/GenBank/DDBJ databases">
        <title>Genome sequencing of Phenylobacterium sp. HYN0004.</title>
        <authorList>
            <person name="Yi H."/>
            <person name="Baek C."/>
        </authorList>
    </citation>
    <scope>NUCLEOTIDE SEQUENCE [LARGE SCALE GENOMIC DNA]</scope>
    <source>
        <strain evidence="4">HYN0004</strain>
    </source>
</reference>
<dbReference type="Pfam" id="PF03435">
    <property type="entry name" value="Sacchrp_dh_NADP"/>
    <property type="match status" value="1"/>
</dbReference>
<dbReference type="GO" id="GO:0009247">
    <property type="term" value="P:glycolipid biosynthetic process"/>
    <property type="evidence" value="ECO:0007669"/>
    <property type="project" value="TreeGrafter"/>
</dbReference>
<feature type="domain" description="Saccharopine dehydrogenase NADP binding" evidence="2">
    <location>
        <begin position="9"/>
        <end position="136"/>
    </location>
</feature>
<organism evidence="3 4">
    <name type="scientific">Phenylobacterium parvum</name>
    <dbReference type="NCBI Taxonomy" id="2201350"/>
    <lineage>
        <taxon>Bacteria</taxon>
        <taxon>Pseudomonadati</taxon>
        <taxon>Pseudomonadota</taxon>
        <taxon>Alphaproteobacteria</taxon>
        <taxon>Caulobacterales</taxon>
        <taxon>Caulobacteraceae</taxon>
        <taxon>Phenylobacterium</taxon>
    </lineage>
</organism>
<evidence type="ECO:0000313" key="4">
    <source>
        <dbReference type="Proteomes" id="UP000247763"/>
    </source>
</evidence>
<dbReference type="GO" id="GO:0005886">
    <property type="term" value="C:plasma membrane"/>
    <property type="evidence" value="ECO:0007669"/>
    <property type="project" value="TreeGrafter"/>
</dbReference>
<dbReference type="AlphaFoldDB" id="A0A2Z3HRZ5"/>
<proteinExistence type="predicted"/>
<dbReference type="PANTHER" id="PTHR12286">
    <property type="entry name" value="SACCHAROPINE DEHYDROGENASE-LIKE OXIDOREDUCTASE"/>
    <property type="match status" value="1"/>
</dbReference>
<protein>
    <submittedName>
        <fullName evidence="3">Saccharopine dehydrogenase</fullName>
    </submittedName>
</protein>
<dbReference type="InterPro" id="IPR036291">
    <property type="entry name" value="NAD(P)-bd_dom_sf"/>
</dbReference>
<dbReference type="EMBL" id="CP029479">
    <property type="protein sequence ID" value="AWM78617.1"/>
    <property type="molecule type" value="Genomic_DNA"/>
</dbReference>
<sequence>MRADAEFDIIVYGATGFTGRLVAEHLVRTQPPGGEVSWAMAGRSADKLAEVRDLIGAPASTPLVVCDAADPAQLRAMVHRAKVIVTTVGPYQLYGSDLVAACVEAGTDYVDLCGESNWMAEMVAAHHEAARASGARILFSCGFDSIPFELGVLFAEETAKRRLGHPVPRVKGRVRNMRGGLSGGTAASGAATMDAIRRNPALFQLMINPFALTPGFTGPAQPPGNEAVFDEDVGAEVGPFMMAAINTKNVHRSNFLQGHPWGADFTYDEMSITAPGSSTSFTDLGGAGAPKPGEGPSLEERENGFYDILFVGIDADGRKVRVSVKGDRDPGYGSTSKMMAETAIQLIGTPATAGGVWTPGAALGVPLIERLAAHAGLAFTDETDKAG</sequence>
<evidence type="ECO:0000313" key="3">
    <source>
        <dbReference type="EMBL" id="AWM78617.1"/>
    </source>
</evidence>
<feature type="region of interest" description="Disordered" evidence="1">
    <location>
        <begin position="278"/>
        <end position="299"/>
    </location>
</feature>
<dbReference type="Gene3D" id="3.40.50.720">
    <property type="entry name" value="NAD(P)-binding Rossmann-like Domain"/>
    <property type="match status" value="1"/>
</dbReference>
<gene>
    <name evidence="3" type="ORF">HYN04_13135</name>
</gene>
<accession>A0A2Z3HRZ5</accession>